<gene>
    <name evidence="2" type="ORF">GWO68_04330</name>
</gene>
<dbReference type="EMBL" id="JAAEAA010000004">
    <property type="protein sequence ID" value="NDK55138.1"/>
    <property type="molecule type" value="Genomic_DNA"/>
</dbReference>
<evidence type="ECO:0000259" key="1">
    <source>
        <dbReference type="PROSITE" id="PS50164"/>
    </source>
</evidence>
<evidence type="ECO:0000313" key="2">
    <source>
        <dbReference type="EMBL" id="NDK55138.1"/>
    </source>
</evidence>
<dbReference type="CDD" id="cd10449">
    <property type="entry name" value="GIY-YIG_SLX1_like"/>
    <property type="match status" value="1"/>
</dbReference>
<protein>
    <submittedName>
        <fullName evidence="2">GIY-YIG nuclease family protein</fullName>
    </submittedName>
</protein>
<dbReference type="AlphaFoldDB" id="A0A6B2GZ83"/>
<organism evidence="2 3">
    <name type="scientific">Pontibacter fetidus</name>
    <dbReference type="NCBI Taxonomy" id="2700082"/>
    <lineage>
        <taxon>Bacteria</taxon>
        <taxon>Pseudomonadati</taxon>
        <taxon>Bacteroidota</taxon>
        <taxon>Cytophagia</taxon>
        <taxon>Cytophagales</taxon>
        <taxon>Hymenobacteraceae</taxon>
        <taxon>Pontibacter</taxon>
    </lineage>
</organism>
<keyword evidence="3" id="KW-1185">Reference proteome</keyword>
<dbReference type="RefSeq" id="WP_162345194.1">
    <property type="nucleotide sequence ID" value="NZ_JAAEAA010000004.1"/>
</dbReference>
<dbReference type="Gene3D" id="3.40.1440.10">
    <property type="entry name" value="GIY-YIG endonuclease"/>
    <property type="match status" value="1"/>
</dbReference>
<comment type="caution">
    <text evidence="2">The sequence shown here is derived from an EMBL/GenBank/DDBJ whole genome shotgun (WGS) entry which is preliminary data.</text>
</comment>
<dbReference type="Proteomes" id="UP000478546">
    <property type="component" value="Unassembled WGS sequence"/>
</dbReference>
<proteinExistence type="predicted"/>
<name>A0A6B2GZ83_9BACT</name>
<evidence type="ECO:0000313" key="3">
    <source>
        <dbReference type="Proteomes" id="UP000478546"/>
    </source>
</evidence>
<dbReference type="Pfam" id="PF01541">
    <property type="entry name" value="GIY-YIG"/>
    <property type="match status" value="1"/>
</dbReference>
<dbReference type="InterPro" id="IPR035901">
    <property type="entry name" value="GIY-YIG_endonuc_sf"/>
</dbReference>
<feature type="domain" description="GIY-YIG" evidence="1">
    <location>
        <begin position="1"/>
        <end position="76"/>
    </location>
</feature>
<sequence>MAFYTCIHYSETIDRYYVGSCEDIKDRLSRHNAKYSKSTKAGAPWELKYTEFFETRSDAVTRELEIKNKKSRKYIEWLISTAG</sequence>
<dbReference type="InterPro" id="IPR000305">
    <property type="entry name" value="GIY-YIG_endonuc"/>
</dbReference>
<dbReference type="SUPFAM" id="SSF82771">
    <property type="entry name" value="GIY-YIG endonuclease"/>
    <property type="match status" value="1"/>
</dbReference>
<dbReference type="PROSITE" id="PS50164">
    <property type="entry name" value="GIY_YIG"/>
    <property type="match status" value="1"/>
</dbReference>
<accession>A0A6B2GZ83</accession>
<reference evidence="2 3" key="1">
    <citation type="submission" date="2020-01" db="EMBL/GenBank/DDBJ databases">
        <authorList>
            <person name="Kim M.K."/>
        </authorList>
    </citation>
    <scope>NUCLEOTIDE SEQUENCE [LARGE SCALE GENOMIC DNA]</scope>
    <source>
        <strain evidence="2 3">BT213</strain>
    </source>
</reference>